<dbReference type="InterPro" id="IPR017850">
    <property type="entry name" value="Alkaline_phosphatase_core_sf"/>
</dbReference>
<dbReference type="InterPro" id="IPR007165">
    <property type="entry name" value="Phage_holin_4_2"/>
</dbReference>
<gene>
    <name evidence="3" type="ORF">FHU33_4660</name>
</gene>
<dbReference type="Gene3D" id="3.40.720.10">
    <property type="entry name" value="Alkaline Phosphatase, subunit A"/>
    <property type="match status" value="1"/>
</dbReference>
<dbReference type="RefSeq" id="WP_142027872.1">
    <property type="nucleotide sequence ID" value="NZ_VFQE01000002.1"/>
</dbReference>
<dbReference type="Proteomes" id="UP000319865">
    <property type="component" value="Unassembled WGS sequence"/>
</dbReference>
<keyword evidence="4" id="KW-1185">Reference proteome</keyword>
<protein>
    <submittedName>
        <fullName evidence="3">Uncharacterized membrane protein YvlD (DUF360 family)</fullName>
    </submittedName>
</protein>
<dbReference type="AlphaFoldDB" id="A0A543P1P1"/>
<keyword evidence="2" id="KW-1133">Transmembrane helix</keyword>
<feature type="transmembrane region" description="Helical" evidence="2">
    <location>
        <begin position="108"/>
        <end position="129"/>
    </location>
</feature>
<keyword evidence="2" id="KW-0812">Transmembrane</keyword>
<feature type="transmembrane region" description="Helical" evidence="2">
    <location>
        <begin position="46"/>
        <end position="67"/>
    </location>
</feature>
<proteinExistence type="predicted"/>
<comment type="caution">
    <text evidence="3">The sequence shown here is derived from an EMBL/GenBank/DDBJ whole genome shotgun (WGS) entry which is preliminary data.</text>
</comment>
<dbReference type="EMBL" id="VFQE01000002">
    <property type="protein sequence ID" value="TQN37981.1"/>
    <property type="molecule type" value="Genomic_DNA"/>
</dbReference>
<feature type="transmembrane region" description="Helical" evidence="2">
    <location>
        <begin position="74"/>
        <end position="102"/>
    </location>
</feature>
<dbReference type="Pfam" id="PF01663">
    <property type="entry name" value="Phosphodiest"/>
    <property type="match status" value="1"/>
</dbReference>
<evidence type="ECO:0000256" key="2">
    <source>
        <dbReference type="SAM" id="Phobius"/>
    </source>
</evidence>
<keyword evidence="2" id="KW-0472">Membrane</keyword>
<dbReference type="OrthoDB" id="5404822at2"/>
<reference evidence="3 4" key="1">
    <citation type="submission" date="2019-06" db="EMBL/GenBank/DDBJ databases">
        <title>Sequencing the genomes of 1000 actinobacteria strains.</title>
        <authorList>
            <person name="Klenk H.-P."/>
        </authorList>
    </citation>
    <scope>NUCLEOTIDE SEQUENCE [LARGE SCALE GENOMIC DNA]</scope>
    <source>
        <strain evidence="3 4">DSM 46837</strain>
    </source>
</reference>
<sequence>MSTPAAPGRLLRTGRTLARVLVTWGAVTGALVVLSARMTGFELSSWWQAPVMALLLGVLAAAAWPLVMRVALPVAFFTLGLGSFLLFGAVVLAVSFAVPGVVVADLRVAVVVAVVIAAVSGVVSSLLAVDEDEIFFRRARRRARGTPEDAGRPPGVLFLQIDALSHDTARRAVRDGWMPNLAAWLRTGSHAMTSWHTDWSSQTGAAVSGILHGSNHDVLGFRWYEKERDHITRVSHPADAVEVERRHSDGRGLLAPDGAGHGNLFTGDAAHVSLTMSSLSHVVPARARRARRTRERVGSGYYAYFANPVNALRTIGVSLVDICRELAAAARERRDDVRPRVSRGGIYPLARPGVTVISRDVVVFALLEDMLAGRPVVYADFLGYDEAAHHGGLERADSLAVLRSIDQQIGRLHRAATLAPRRYHLVVLSDHGQTQGWAFADRFGESIEELVGRLCGGTLGSRQSTGTRDSRRPVESWQVTAALAESGGPIARRLQERVERAGAVRHDHAVEPGPAGAVPRVAPGVVCVVSGHQAMVSFPDLPGRAALEEIERHWPALLPGLVDHDGVGFLLVHSEEFGPVVLGRDGLHRLATGVVIGTDPLLPYGEHAAALVARVSTFPHCPDVVINSRYDPGTDEASPFEPHVGSHGGLGGPQQHALLVHPREWAAPGEIVGAEHLHRVLRGWLTDLGHPEPTGDGAAVGEQSPTALSRVPAGADALSGRARGRMGRAMPPTPRAPTSRPAVQEPSATARRASRWRL</sequence>
<evidence type="ECO:0000313" key="3">
    <source>
        <dbReference type="EMBL" id="TQN37981.1"/>
    </source>
</evidence>
<evidence type="ECO:0000256" key="1">
    <source>
        <dbReference type="SAM" id="MobiDB-lite"/>
    </source>
</evidence>
<dbReference type="InterPro" id="IPR002591">
    <property type="entry name" value="Phosphodiest/P_Trfase"/>
</dbReference>
<dbReference type="SUPFAM" id="SSF53649">
    <property type="entry name" value="Alkaline phosphatase-like"/>
    <property type="match status" value="1"/>
</dbReference>
<name>A0A543P1P1_9ACTN</name>
<dbReference type="Pfam" id="PF04020">
    <property type="entry name" value="Phage_holin_4_2"/>
    <property type="match status" value="1"/>
</dbReference>
<organism evidence="3 4">
    <name type="scientific">Blastococcus colisei</name>
    <dbReference type="NCBI Taxonomy" id="1564162"/>
    <lineage>
        <taxon>Bacteria</taxon>
        <taxon>Bacillati</taxon>
        <taxon>Actinomycetota</taxon>
        <taxon>Actinomycetes</taxon>
        <taxon>Geodermatophilales</taxon>
        <taxon>Geodermatophilaceae</taxon>
        <taxon>Blastococcus</taxon>
    </lineage>
</organism>
<feature type="transmembrane region" description="Helical" evidence="2">
    <location>
        <begin position="21"/>
        <end position="40"/>
    </location>
</feature>
<feature type="region of interest" description="Disordered" evidence="1">
    <location>
        <begin position="692"/>
        <end position="758"/>
    </location>
</feature>
<evidence type="ECO:0000313" key="4">
    <source>
        <dbReference type="Proteomes" id="UP000319865"/>
    </source>
</evidence>
<accession>A0A543P1P1</accession>